<evidence type="ECO:0000313" key="8">
    <source>
        <dbReference type="EMBL" id="GFP88440.1"/>
    </source>
</evidence>
<evidence type="ECO:0000256" key="3">
    <source>
        <dbReference type="ARBA" id="ARBA00022741"/>
    </source>
</evidence>
<dbReference type="Gene3D" id="3.30.200.20">
    <property type="entry name" value="Phosphorylase Kinase, domain 1"/>
    <property type="match status" value="1"/>
</dbReference>
<keyword evidence="2" id="KW-0808">Transferase</keyword>
<keyword evidence="4" id="KW-0418">Kinase</keyword>
<keyword evidence="3 6" id="KW-0547">Nucleotide-binding</keyword>
<dbReference type="PROSITE" id="PS00107">
    <property type="entry name" value="PROTEIN_KINASE_ATP"/>
    <property type="match status" value="1"/>
</dbReference>
<evidence type="ECO:0000256" key="5">
    <source>
        <dbReference type="ARBA" id="ARBA00022840"/>
    </source>
</evidence>
<comment type="caution">
    <text evidence="8">The sequence shown here is derived from an EMBL/GenBank/DDBJ whole genome shotgun (WGS) entry which is preliminary data.</text>
</comment>
<keyword evidence="5 6" id="KW-0067">ATP-binding</keyword>
<accession>A0A830BLG4</accession>
<dbReference type="InterPro" id="IPR000719">
    <property type="entry name" value="Prot_kinase_dom"/>
</dbReference>
<dbReference type="InterPro" id="IPR052101">
    <property type="entry name" value="Plant_StressResp_Kinase"/>
</dbReference>
<dbReference type="PANTHER" id="PTHR47983">
    <property type="entry name" value="PTO-INTERACTING PROTEIN 1-LIKE"/>
    <property type="match status" value="1"/>
</dbReference>
<keyword evidence="9" id="KW-1185">Reference proteome</keyword>
<feature type="domain" description="Protein kinase" evidence="7">
    <location>
        <begin position="21"/>
        <end position="298"/>
    </location>
</feature>
<dbReference type="GO" id="GO:0004672">
    <property type="term" value="F:protein kinase activity"/>
    <property type="evidence" value="ECO:0007669"/>
    <property type="project" value="InterPro"/>
</dbReference>
<gene>
    <name evidence="8" type="ORF">PHJA_000987700</name>
</gene>
<organism evidence="8 9">
    <name type="scientific">Phtheirospermum japonicum</name>
    <dbReference type="NCBI Taxonomy" id="374723"/>
    <lineage>
        <taxon>Eukaryota</taxon>
        <taxon>Viridiplantae</taxon>
        <taxon>Streptophyta</taxon>
        <taxon>Embryophyta</taxon>
        <taxon>Tracheophyta</taxon>
        <taxon>Spermatophyta</taxon>
        <taxon>Magnoliopsida</taxon>
        <taxon>eudicotyledons</taxon>
        <taxon>Gunneridae</taxon>
        <taxon>Pentapetalae</taxon>
        <taxon>asterids</taxon>
        <taxon>lamiids</taxon>
        <taxon>Lamiales</taxon>
        <taxon>Orobanchaceae</taxon>
        <taxon>Orobanchaceae incertae sedis</taxon>
        <taxon>Phtheirospermum</taxon>
    </lineage>
</organism>
<dbReference type="PANTHER" id="PTHR47983:SF3">
    <property type="entry name" value="OS05G0135800 PROTEIN"/>
    <property type="match status" value="1"/>
</dbReference>
<dbReference type="AlphaFoldDB" id="A0A830BLG4"/>
<sequence length="306" mass="33753">MLAIAVPAIPIDELRDITDNFGSECSIGEGFYGRVYRGILKSGKAAAIKTSNRKDQDFLAQSMVFQVSILSSLKHENVVELLGYCVDGGLQVLAYEFAPHGSLQDILHGQNDVKSSGPCLDLSWPQRVKIVVGAAKGLEYIHGKEWIHHGVKSSNVLLFDNFEVAKIADVDHSNQVPDKSAPLLSLGNFGYHAPEYLMSRKQSLKSNVYSFGVVLLELLTGRKPLDSQRPWGQQMLVSWAMSMLRQDKVKQCVDPILNGNYPPNAVAKFAAIAALCVKNDHQMRPSMSIVVKDLQTLLNVTFMPDL</sequence>
<proteinExistence type="predicted"/>
<dbReference type="Proteomes" id="UP000653305">
    <property type="component" value="Unassembled WGS sequence"/>
</dbReference>
<dbReference type="InterPro" id="IPR001245">
    <property type="entry name" value="Ser-Thr/Tyr_kinase_cat_dom"/>
</dbReference>
<dbReference type="Gene3D" id="1.10.510.10">
    <property type="entry name" value="Transferase(Phosphotransferase) domain 1"/>
    <property type="match status" value="1"/>
</dbReference>
<dbReference type="GO" id="GO:0005524">
    <property type="term" value="F:ATP binding"/>
    <property type="evidence" value="ECO:0007669"/>
    <property type="project" value="UniProtKB-UniRule"/>
</dbReference>
<evidence type="ECO:0000313" key="9">
    <source>
        <dbReference type="Proteomes" id="UP000653305"/>
    </source>
</evidence>
<dbReference type="EMBL" id="BMAC01000168">
    <property type="protein sequence ID" value="GFP88440.1"/>
    <property type="molecule type" value="Genomic_DNA"/>
</dbReference>
<evidence type="ECO:0000259" key="7">
    <source>
        <dbReference type="PROSITE" id="PS50011"/>
    </source>
</evidence>
<dbReference type="FunFam" id="1.10.510.10:FF:000095">
    <property type="entry name" value="protein STRUBBELIG-RECEPTOR FAMILY 8"/>
    <property type="match status" value="1"/>
</dbReference>
<evidence type="ECO:0000256" key="1">
    <source>
        <dbReference type="ARBA" id="ARBA00022553"/>
    </source>
</evidence>
<feature type="binding site" evidence="6">
    <location>
        <position position="49"/>
    </location>
    <ligand>
        <name>ATP</name>
        <dbReference type="ChEBI" id="CHEBI:30616"/>
    </ligand>
</feature>
<dbReference type="Pfam" id="PF07714">
    <property type="entry name" value="PK_Tyr_Ser-Thr"/>
    <property type="match status" value="1"/>
</dbReference>
<dbReference type="SUPFAM" id="SSF56112">
    <property type="entry name" value="Protein kinase-like (PK-like)"/>
    <property type="match status" value="1"/>
</dbReference>
<dbReference type="InterPro" id="IPR011009">
    <property type="entry name" value="Kinase-like_dom_sf"/>
</dbReference>
<dbReference type="PROSITE" id="PS50011">
    <property type="entry name" value="PROTEIN_KINASE_DOM"/>
    <property type="match status" value="1"/>
</dbReference>
<evidence type="ECO:0000256" key="4">
    <source>
        <dbReference type="ARBA" id="ARBA00022777"/>
    </source>
</evidence>
<dbReference type="OrthoDB" id="4062651at2759"/>
<keyword evidence="1" id="KW-0597">Phosphoprotein</keyword>
<protein>
    <submittedName>
        <fullName evidence="8">Pto-interacting protein 1</fullName>
    </submittedName>
</protein>
<evidence type="ECO:0000256" key="2">
    <source>
        <dbReference type="ARBA" id="ARBA00022679"/>
    </source>
</evidence>
<name>A0A830BLG4_9LAMI</name>
<reference evidence="8" key="1">
    <citation type="submission" date="2020-07" db="EMBL/GenBank/DDBJ databases">
        <title>Ethylene signaling mediates host invasion by parasitic plants.</title>
        <authorList>
            <person name="Yoshida S."/>
        </authorList>
    </citation>
    <scope>NUCLEOTIDE SEQUENCE</scope>
    <source>
        <strain evidence="8">Okayama</strain>
    </source>
</reference>
<dbReference type="InterPro" id="IPR017441">
    <property type="entry name" value="Protein_kinase_ATP_BS"/>
</dbReference>
<evidence type="ECO:0000256" key="6">
    <source>
        <dbReference type="PROSITE-ProRule" id="PRU10141"/>
    </source>
</evidence>